<keyword evidence="2 6" id="KW-0812">Transmembrane</keyword>
<comment type="subcellular location">
    <subcellularLocation>
        <location evidence="1 6">Endoplasmic reticulum membrane</location>
        <topology evidence="1 6">Multi-pass membrane protein</topology>
    </subcellularLocation>
</comment>
<evidence type="ECO:0000256" key="1">
    <source>
        <dbReference type="ARBA" id="ARBA00004477"/>
    </source>
</evidence>
<sequence>MIVRYHDHMVIRICSGSIPVSPLCVERLSTTRSLHSAAKEVLLLYVQGTSVSFSLYCQFLLERTILFFPSLSSVRCGLLEFSGRVLSSSFSGIFHLVFVCIPMVAVCKGLADCIGCVHKSVMNAVNNRPRIGWLVHFGNVTWKGSDYGTMAFRKEMKKRRHSLQKYTTAEKKVKNHLDKTVPLIADSKVVALFFLDKSQLFLFVRIVYQLTIAATSNALHFFSVTQIPRHLRPLPLSGLRLIQLSLPMADFLHDILCWVDPVATGIVFSVLLSALLLLRLISILSLIAYTGLLSLAAAFSFRIFCLVTAKIHGKEQENPLKSYLENPIVLPTEKIHTQVDIAVDCLQKWLNEARRLFLIEHIFDSLKLAVLLWALTYVGTWMSMYTLALLALLYAFTVPLLLHKHGATIDKYYSLACSKMRDVIILIDSKAPFLRLRHLLAKEEPEKKKE</sequence>
<dbReference type="PANTHER" id="PTHR45799:SF2">
    <property type="entry name" value="RETICULON-LIKE PROTEIN"/>
    <property type="match status" value="1"/>
</dbReference>
<gene>
    <name evidence="8" type="ORF">M514_22603</name>
</gene>
<proteinExistence type="predicted"/>
<evidence type="ECO:0000256" key="3">
    <source>
        <dbReference type="ARBA" id="ARBA00022824"/>
    </source>
</evidence>
<keyword evidence="3 6" id="KW-0256">Endoplasmic reticulum</keyword>
<evidence type="ECO:0000313" key="8">
    <source>
        <dbReference type="EMBL" id="KFD65223.1"/>
    </source>
</evidence>
<dbReference type="InterPro" id="IPR046964">
    <property type="entry name" value="RTN1-4"/>
</dbReference>
<dbReference type="Gene3D" id="1.20.5.2480">
    <property type="match status" value="1"/>
</dbReference>
<evidence type="ECO:0000256" key="2">
    <source>
        <dbReference type="ARBA" id="ARBA00022692"/>
    </source>
</evidence>
<feature type="transmembrane region" description="Helical" evidence="6">
    <location>
        <begin position="283"/>
        <end position="304"/>
    </location>
</feature>
<keyword evidence="5 6" id="KW-0472">Membrane</keyword>
<dbReference type="InterPro" id="IPR003388">
    <property type="entry name" value="Reticulon"/>
</dbReference>
<dbReference type="PANTHER" id="PTHR45799">
    <property type="entry name" value="RETICULON-LIKE PROTEIN"/>
    <property type="match status" value="1"/>
</dbReference>
<organism evidence="8">
    <name type="scientific">Trichuris suis</name>
    <name type="common">pig whipworm</name>
    <dbReference type="NCBI Taxonomy" id="68888"/>
    <lineage>
        <taxon>Eukaryota</taxon>
        <taxon>Metazoa</taxon>
        <taxon>Ecdysozoa</taxon>
        <taxon>Nematoda</taxon>
        <taxon>Enoplea</taxon>
        <taxon>Dorylaimia</taxon>
        <taxon>Trichinellida</taxon>
        <taxon>Trichuridae</taxon>
        <taxon>Trichuris</taxon>
    </lineage>
</organism>
<dbReference type="AlphaFoldDB" id="A0A085N6X7"/>
<reference evidence="8" key="1">
    <citation type="journal article" date="2014" name="Nat. Genet.">
        <title>Genome and transcriptome of the porcine whipworm Trichuris suis.</title>
        <authorList>
            <person name="Jex A.R."/>
            <person name="Nejsum P."/>
            <person name="Schwarz E.M."/>
            <person name="Hu L."/>
            <person name="Young N.D."/>
            <person name="Hall R.S."/>
            <person name="Korhonen P.K."/>
            <person name="Liao S."/>
            <person name="Thamsborg S."/>
            <person name="Xia J."/>
            <person name="Xu P."/>
            <person name="Wang S."/>
            <person name="Scheerlinck J.P."/>
            <person name="Hofmann A."/>
            <person name="Sternberg P.W."/>
            <person name="Wang J."/>
            <person name="Gasser R.B."/>
        </authorList>
    </citation>
    <scope>NUCLEOTIDE SEQUENCE [LARGE SCALE GENOMIC DNA]</scope>
    <source>
        <strain evidence="8">DCEP-RM93F</strain>
    </source>
</reference>
<keyword evidence="4 6" id="KW-1133">Transmembrane helix</keyword>
<evidence type="ECO:0000256" key="5">
    <source>
        <dbReference type="ARBA" id="ARBA00023136"/>
    </source>
</evidence>
<dbReference type="GO" id="GO:0005789">
    <property type="term" value="C:endoplasmic reticulum membrane"/>
    <property type="evidence" value="ECO:0007669"/>
    <property type="project" value="UniProtKB-SubCell"/>
</dbReference>
<evidence type="ECO:0000256" key="6">
    <source>
        <dbReference type="RuleBase" id="RU363132"/>
    </source>
</evidence>
<dbReference type="Pfam" id="PF02453">
    <property type="entry name" value="Reticulon"/>
    <property type="match status" value="1"/>
</dbReference>
<feature type="transmembrane region" description="Helical" evidence="6">
    <location>
        <begin position="381"/>
        <end position="402"/>
    </location>
</feature>
<accession>A0A085N6X7</accession>
<feature type="domain" description="Reticulon" evidence="7">
    <location>
        <begin position="252"/>
        <end position="450"/>
    </location>
</feature>
<dbReference type="EMBL" id="KL367542">
    <property type="protein sequence ID" value="KFD65223.1"/>
    <property type="molecule type" value="Genomic_DNA"/>
</dbReference>
<name>A0A085N6X7_9BILA</name>
<dbReference type="GO" id="GO:0030424">
    <property type="term" value="C:axon"/>
    <property type="evidence" value="ECO:0007669"/>
    <property type="project" value="TreeGrafter"/>
</dbReference>
<dbReference type="PROSITE" id="PS50845">
    <property type="entry name" value="RETICULON"/>
    <property type="match status" value="1"/>
</dbReference>
<evidence type="ECO:0000256" key="4">
    <source>
        <dbReference type="ARBA" id="ARBA00022989"/>
    </source>
</evidence>
<dbReference type="Proteomes" id="UP000030758">
    <property type="component" value="Unassembled WGS sequence"/>
</dbReference>
<evidence type="ECO:0000259" key="7">
    <source>
        <dbReference type="PROSITE" id="PS50845"/>
    </source>
</evidence>
<feature type="transmembrane region" description="Helical" evidence="6">
    <location>
        <begin position="255"/>
        <end position="277"/>
    </location>
</feature>
<protein>
    <recommendedName>
        <fullName evidence="6">Reticulon-like protein</fullName>
    </recommendedName>
</protein>